<feature type="non-terminal residue" evidence="1">
    <location>
        <position position="47"/>
    </location>
</feature>
<accession>A0ABD5DX96</accession>
<dbReference type="AlphaFoldDB" id="A0ABD5DX96"/>
<evidence type="ECO:0000313" key="1">
    <source>
        <dbReference type="EMBL" id="MDR8434612.1"/>
    </source>
</evidence>
<dbReference type="EMBL" id="VMAF01001614">
    <property type="protein sequence ID" value="MDR8434612.1"/>
    <property type="molecule type" value="Genomic_DNA"/>
</dbReference>
<gene>
    <name evidence="1" type="ORF">FPK63_26625</name>
</gene>
<organism evidence="1">
    <name type="scientific">Acinetobacter baumannii</name>
    <dbReference type="NCBI Taxonomy" id="470"/>
    <lineage>
        <taxon>Bacteria</taxon>
        <taxon>Pseudomonadati</taxon>
        <taxon>Pseudomonadota</taxon>
        <taxon>Gammaproteobacteria</taxon>
        <taxon>Moraxellales</taxon>
        <taxon>Moraxellaceae</taxon>
        <taxon>Acinetobacter</taxon>
        <taxon>Acinetobacter calcoaceticus/baumannii complex</taxon>
    </lineage>
</organism>
<reference evidence="1" key="1">
    <citation type="submission" date="2019-07" db="EMBL/GenBank/DDBJ databases">
        <title>Biological characteristics of mucoid Acinetobacter baumannii from a general hospital in China.</title>
        <authorList>
            <person name="Hua X."/>
            <person name="Yu Y."/>
        </authorList>
    </citation>
    <scope>NUCLEOTIDE SEQUENCE</scope>
    <source>
        <strain evidence="1">N8</strain>
    </source>
</reference>
<comment type="caution">
    <text evidence="1">The sequence shown here is derived from an EMBL/GenBank/DDBJ whole genome shotgun (WGS) entry which is preliminary data.</text>
</comment>
<name>A0ABD5DX96_ACIBA</name>
<sequence>MTAKNKYKSPAFEAIHSAASGLFSVGAIPQETMRHFDESCLGSVATL</sequence>
<protein>
    <submittedName>
        <fullName evidence="1">Transcriptional regulator</fullName>
    </submittedName>
</protein>
<proteinExistence type="predicted"/>